<evidence type="ECO:0000313" key="3">
    <source>
        <dbReference type="Proteomes" id="UP000789759"/>
    </source>
</evidence>
<dbReference type="InterPro" id="IPR036397">
    <property type="entry name" value="RNaseH_sf"/>
</dbReference>
<name>A0A9N8ZPR4_9GLOM</name>
<dbReference type="AlphaFoldDB" id="A0A9N8ZPR4"/>
<dbReference type="InterPro" id="IPR012337">
    <property type="entry name" value="RNaseH-like_sf"/>
</dbReference>
<dbReference type="EMBL" id="CAJVQA010001109">
    <property type="protein sequence ID" value="CAG8502805.1"/>
    <property type="molecule type" value="Genomic_DNA"/>
</dbReference>
<dbReference type="GO" id="GO:0003676">
    <property type="term" value="F:nucleic acid binding"/>
    <property type="evidence" value="ECO:0007669"/>
    <property type="project" value="InterPro"/>
</dbReference>
<accession>A0A9N8ZPR4</accession>
<dbReference type="Gene3D" id="3.30.420.10">
    <property type="entry name" value="Ribonuclease H-like superfamily/Ribonuclease H"/>
    <property type="match status" value="1"/>
</dbReference>
<protein>
    <submittedName>
        <fullName evidence="2">22498_t:CDS:1</fullName>
    </submittedName>
</protein>
<dbReference type="PROSITE" id="PS50994">
    <property type="entry name" value="INTEGRASE"/>
    <property type="match status" value="1"/>
</dbReference>
<sequence length="230" mass="26428">MDEPSLKGILTSAIVAKVFIKIFNNSECLLTWPKLLLTDMGSEFKGSCKKLMKEHGVKIQKASSKSSIGIVERFNQTLAKKLFRIQDAQELLLPLPKRSRAWVKNLPIIINNLNNSVTWLLGITLNEAIKKKFVYAKASKPRYGPIGYNEIRLTYNDPVLYLLKPSELKGGRRHATDINWSLQIYYIHESLVQKNQPVLYWIEDINENGPKRSFVREELQIIHPNTELLP</sequence>
<dbReference type="OrthoDB" id="2344127at2759"/>
<gene>
    <name evidence="2" type="ORF">CPELLU_LOCUS2533</name>
</gene>
<dbReference type="Proteomes" id="UP000789759">
    <property type="component" value="Unassembled WGS sequence"/>
</dbReference>
<dbReference type="GO" id="GO:0005634">
    <property type="term" value="C:nucleus"/>
    <property type="evidence" value="ECO:0007669"/>
    <property type="project" value="UniProtKB-ARBA"/>
</dbReference>
<reference evidence="2" key="1">
    <citation type="submission" date="2021-06" db="EMBL/GenBank/DDBJ databases">
        <authorList>
            <person name="Kallberg Y."/>
            <person name="Tangrot J."/>
            <person name="Rosling A."/>
        </authorList>
    </citation>
    <scope>NUCLEOTIDE SEQUENCE</scope>
    <source>
        <strain evidence="2">FL966</strain>
    </source>
</reference>
<evidence type="ECO:0000313" key="2">
    <source>
        <dbReference type="EMBL" id="CAG8502805.1"/>
    </source>
</evidence>
<comment type="caution">
    <text evidence="2">The sequence shown here is derived from an EMBL/GenBank/DDBJ whole genome shotgun (WGS) entry which is preliminary data.</text>
</comment>
<organism evidence="2 3">
    <name type="scientific">Cetraspora pellucida</name>
    <dbReference type="NCBI Taxonomy" id="1433469"/>
    <lineage>
        <taxon>Eukaryota</taxon>
        <taxon>Fungi</taxon>
        <taxon>Fungi incertae sedis</taxon>
        <taxon>Mucoromycota</taxon>
        <taxon>Glomeromycotina</taxon>
        <taxon>Glomeromycetes</taxon>
        <taxon>Diversisporales</taxon>
        <taxon>Gigasporaceae</taxon>
        <taxon>Cetraspora</taxon>
    </lineage>
</organism>
<keyword evidence="3" id="KW-1185">Reference proteome</keyword>
<dbReference type="InterPro" id="IPR001584">
    <property type="entry name" value="Integrase_cat-core"/>
</dbReference>
<dbReference type="SUPFAM" id="SSF53098">
    <property type="entry name" value="Ribonuclease H-like"/>
    <property type="match status" value="1"/>
</dbReference>
<feature type="domain" description="Integrase catalytic" evidence="1">
    <location>
        <begin position="1"/>
        <end position="138"/>
    </location>
</feature>
<proteinExistence type="predicted"/>
<evidence type="ECO:0000259" key="1">
    <source>
        <dbReference type="PROSITE" id="PS50994"/>
    </source>
</evidence>
<dbReference type="GO" id="GO:0015074">
    <property type="term" value="P:DNA integration"/>
    <property type="evidence" value="ECO:0007669"/>
    <property type="project" value="InterPro"/>
</dbReference>